<dbReference type="Pfam" id="PF02467">
    <property type="entry name" value="Whib"/>
    <property type="match status" value="1"/>
</dbReference>
<dbReference type="PROSITE" id="PS51674">
    <property type="entry name" value="4FE4S_WBL"/>
    <property type="match status" value="1"/>
</dbReference>
<comment type="caution">
    <text evidence="2">The sequence shown here is derived from an EMBL/GenBank/DDBJ whole genome shotgun (WGS) entry which is preliminary data.</text>
</comment>
<reference evidence="2 3" key="1">
    <citation type="submission" date="2020-07" db="EMBL/GenBank/DDBJ databases">
        <title>Sequencing the genomes of 1000 actinobacteria strains.</title>
        <authorList>
            <person name="Klenk H.-P."/>
        </authorList>
    </citation>
    <scope>NUCLEOTIDE SEQUENCE [LARGE SCALE GENOMIC DNA]</scope>
    <source>
        <strain evidence="2 3">CXB654</strain>
    </source>
</reference>
<evidence type="ECO:0000313" key="3">
    <source>
        <dbReference type="Proteomes" id="UP000589036"/>
    </source>
</evidence>
<protein>
    <submittedName>
        <fullName evidence="2">WhiB family redox-sensing transcriptional regulator</fullName>
    </submittedName>
</protein>
<proteinExistence type="predicted"/>
<dbReference type="InterPro" id="IPR034768">
    <property type="entry name" value="4FE4S_WBL"/>
</dbReference>
<evidence type="ECO:0000313" key="2">
    <source>
        <dbReference type="EMBL" id="NYE49600.1"/>
    </source>
</evidence>
<evidence type="ECO:0000259" key="1">
    <source>
        <dbReference type="PROSITE" id="PS51674"/>
    </source>
</evidence>
<dbReference type="EMBL" id="JACCCC010000001">
    <property type="protein sequence ID" value="NYE49600.1"/>
    <property type="molecule type" value="Genomic_DNA"/>
</dbReference>
<accession>A0A852U6Q6</accession>
<dbReference type="Proteomes" id="UP000589036">
    <property type="component" value="Unassembled WGS sequence"/>
</dbReference>
<name>A0A852U6Q6_9ACTN</name>
<dbReference type="AlphaFoldDB" id="A0A852U6Q6"/>
<keyword evidence="3" id="KW-1185">Reference proteome</keyword>
<sequence>MPIDPMQMSTARLERALLAEPRVCGEQMELFFAPEGEKPTARILREQAAAVLCADCPVRSLCFEYAARIRPEHGIWAGCTAGEIAVFSDVDEVA</sequence>
<dbReference type="RefSeq" id="WP_179645232.1">
    <property type="nucleotide sequence ID" value="NZ_BAAAYY010000037.1"/>
</dbReference>
<feature type="domain" description="4Fe-4S Wbl-type" evidence="1">
    <location>
        <begin position="23"/>
        <end position="86"/>
    </location>
</feature>
<organism evidence="2 3">
    <name type="scientific">Spinactinospora alkalitolerans</name>
    <dbReference type="NCBI Taxonomy" id="687207"/>
    <lineage>
        <taxon>Bacteria</taxon>
        <taxon>Bacillati</taxon>
        <taxon>Actinomycetota</taxon>
        <taxon>Actinomycetes</taxon>
        <taxon>Streptosporangiales</taxon>
        <taxon>Nocardiopsidaceae</taxon>
        <taxon>Spinactinospora</taxon>
    </lineage>
</organism>
<gene>
    <name evidence="2" type="ORF">HDA32_004720</name>
</gene>